<protein>
    <submittedName>
        <fullName evidence="2">Hypp9610 protein</fullName>
    </submittedName>
</protein>
<evidence type="ECO:0000256" key="1">
    <source>
        <dbReference type="SAM" id="MobiDB-lite"/>
    </source>
</evidence>
<organism evidence="2 3">
    <name type="scientific">Branchiostoma lanceolatum</name>
    <name type="common">Common lancelet</name>
    <name type="synonym">Amphioxus lanceolatum</name>
    <dbReference type="NCBI Taxonomy" id="7740"/>
    <lineage>
        <taxon>Eukaryota</taxon>
        <taxon>Metazoa</taxon>
        <taxon>Chordata</taxon>
        <taxon>Cephalochordata</taxon>
        <taxon>Leptocardii</taxon>
        <taxon>Amphioxiformes</taxon>
        <taxon>Branchiostomatidae</taxon>
        <taxon>Branchiostoma</taxon>
    </lineage>
</organism>
<dbReference type="OrthoDB" id="10070415at2759"/>
<feature type="compositionally biased region" description="Basic residues" evidence="1">
    <location>
        <begin position="12"/>
        <end position="21"/>
    </location>
</feature>
<dbReference type="Proteomes" id="UP000838412">
    <property type="component" value="Unassembled WGS sequence"/>
</dbReference>
<sequence length="217" mass="24309">MQAERPLQAQAKTRRSPKKKLQVVSLKSEKVIASLQSNLQSKMEGSDCPTDTCPETLWTQLKPHLQRKLRTIKNRWWTNLAEKIQVCADNGDHRGFYEALKAVYGPTHQLVAPLRSTDGTVDGSAIQRIPQEPMKEELDLASTLEEVIKALDQQKSGKAAGVDGIPPEVWKHGGAPLHSKLHELLVHVRCWEDGKLPQDLRDAVIITLYKNKGEKAD</sequence>
<reference evidence="2" key="1">
    <citation type="submission" date="2022-01" db="EMBL/GenBank/DDBJ databases">
        <authorList>
            <person name="Braso-Vives M."/>
        </authorList>
    </citation>
    <scope>NUCLEOTIDE SEQUENCE</scope>
</reference>
<gene>
    <name evidence="2" type="primary">Hypp9610</name>
    <name evidence="2" type="ORF">BLAG_LOCUS26199</name>
</gene>
<dbReference type="EMBL" id="CAKMNS010000297">
    <property type="protein sequence ID" value="CAH1277410.1"/>
    <property type="molecule type" value="Genomic_DNA"/>
</dbReference>
<proteinExistence type="predicted"/>
<accession>A0A8S4MNQ1</accession>
<evidence type="ECO:0000313" key="3">
    <source>
        <dbReference type="Proteomes" id="UP000838412"/>
    </source>
</evidence>
<comment type="caution">
    <text evidence="2">The sequence shown here is derived from an EMBL/GenBank/DDBJ whole genome shotgun (WGS) entry which is preliminary data.</text>
</comment>
<dbReference type="PANTHER" id="PTHR19446">
    <property type="entry name" value="REVERSE TRANSCRIPTASES"/>
    <property type="match status" value="1"/>
</dbReference>
<feature type="region of interest" description="Disordered" evidence="1">
    <location>
        <begin position="1"/>
        <end position="21"/>
    </location>
</feature>
<name>A0A8S4MNQ1_BRALA</name>
<evidence type="ECO:0000313" key="2">
    <source>
        <dbReference type="EMBL" id="CAH1277410.1"/>
    </source>
</evidence>
<keyword evidence="3" id="KW-1185">Reference proteome</keyword>
<dbReference type="AlphaFoldDB" id="A0A8S4MNQ1"/>